<reference evidence="3 4" key="1">
    <citation type="journal article" date="2020" name="ISME J.">
        <title>Enrichment and physiological characterization of a novel comammox Nitrospira indicates ammonium inhibition of complete nitrification.</title>
        <authorList>
            <person name="Sakoula D."/>
            <person name="Koch H."/>
            <person name="Frank J."/>
            <person name="Jetten M.S.M."/>
            <person name="van Kessel M.A.H.J."/>
            <person name="Lucker S."/>
        </authorList>
    </citation>
    <scope>NUCLEOTIDE SEQUENCE [LARGE SCALE GENOMIC DNA]</scope>
    <source>
        <strain evidence="3">Comreactor17</strain>
    </source>
</reference>
<dbReference type="EMBL" id="CP047423">
    <property type="protein sequence ID" value="QPD04343.1"/>
    <property type="molecule type" value="Genomic_DNA"/>
</dbReference>
<sequence length="242" mass="26547">MASGSKKSNNAAEIDRLALAFVKEPGSKVFIPLAEEYGKAGMWEEAAGVLEDGLKTYPGFITAMVALGRAYEQINQPVKAKAILEEAIKLSPDNLRAHRTLAKLYAAQGTKDAAIRSCNVILDLNPHDQEALSLRAGLEASEEQWAEDDLIRVEENRTNTRIHEDGYGEQMSPPVANGALAQANEMDNRSLSVAPSRSTATQESRTVVRSSIVIQLEQWLSLIQTRRRDRQSSSEPTPRTSS</sequence>
<dbReference type="Pfam" id="PF14559">
    <property type="entry name" value="TPR_19"/>
    <property type="match status" value="1"/>
</dbReference>
<dbReference type="AlphaFoldDB" id="A0A7S8FEG9"/>
<dbReference type="InterPro" id="IPR019734">
    <property type="entry name" value="TPR_rpt"/>
</dbReference>
<keyword evidence="1" id="KW-0802">TPR repeat</keyword>
<organism evidence="3 4">
    <name type="scientific">Candidatus Nitrospira kreftii</name>
    <dbReference type="NCBI Taxonomy" id="2652173"/>
    <lineage>
        <taxon>Bacteria</taxon>
        <taxon>Pseudomonadati</taxon>
        <taxon>Nitrospirota</taxon>
        <taxon>Nitrospiria</taxon>
        <taxon>Nitrospirales</taxon>
        <taxon>Nitrospiraceae</taxon>
        <taxon>Nitrospira</taxon>
    </lineage>
</organism>
<dbReference type="Gene3D" id="1.25.40.10">
    <property type="entry name" value="Tetratricopeptide repeat domain"/>
    <property type="match status" value="1"/>
</dbReference>
<dbReference type="Proteomes" id="UP000593737">
    <property type="component" value="Chromosome"/>
</dbReference>
<accession>A0A7S8FEG9</accession>
<evidence type="ECO:0000256" key="1">
    <source>
        <dbReference type="PROSITE-ProRule" id="PRU00339"/>
    </source>
</evidence>
<evidence type="ECO:0008006" key="5">
    <source>
        <dbReference type="Google" id="ProtNLM"/>
    </source>
</evidence>
<proteinExistence type="predicted"/>
<dbReference type="PROSITE" id="PS50005">
    <property type="entry name" value="TPR"/>
    <property type="match status" value="1"/>
</dbReference>
<gene>
    <name evidence="3" type="ORF">Nkreftii_002117</name>
</gene>
<dbReference type="KEGG" id="nkf:Nkreftii_002117"/>
<feature type="compositionally biased region" description="Polar residues" evidence="2">
    <location>
        <begin position="189"/>
        <end position="206"/>
    </location>
</feature>
<protein>
    <recommendedName>
        <fullName evidence="5">Tetratricopeptide repeat protein</fullName>
    </recommendedName>
</protein>
<evidence type="ECO:0000313" key="3">
    <source>
        <dbReference type="EMBL" id="QPD04343.1"/>
    </source>
</evidence>
<name>A0A7S8FEG9_9BACT</name>
<dbReference type="SUPFAM" id="SSF48452">
    <property type="entry name" value="TPR-like"/>
    <property type="match status" value="1"/>
</dbReference>
<evidence type="ECO:0000256" key="2">
    <source>
        <dbReference type="SAM" id="MobiDB-lite"/>
    </source>
</evidence>
<dbReference type="SMART" id="SM00028">
    <property type="entry name" value="TPR"/>
    <property type="match status" value="3"/>
</dbReference>
<evidence type="ECO:0000313" key="4">
    <source>
        <dbReference type="Proteomes" id="UP000593737"/>
    </source>
</evidence>
<dbReference type="InterPro" id="IPR011990">
    <property type="entry name" value="TPR-like_helical_dom_sf"/>
</dbReference>
<feature type="region of interest" description="Disordered" evidence="2">
    <location>
        <begin position="186"/>
        <end position="206"/>
    </location>
</feature>
<feature type="repeat" description="TPR" evidence="1">
    <location>
        <begin position="61"/>
        <end position="94"/>
    </location>
</feature>